<evidence type="ECO:0000256" key="5">
    <source>
        <dbReference type="ARBA" id="ARBA00038359"/>
    </source>
</evidence>
<keyword evidence="2 7" id="KW-0812">Transmembrane</keyword>
<feature type="compositionally biased region" description="Polar residues" evidence="6">
    <location>
        <begin position="286"/>
        <end position="300"/>
    </location>
</feature>
<dbReference type="PANTHER" id="PTHR33048:SF152">
    <property type="entry name" value="INTEGRAL MEMBRANE PROTEIN"/>
    <property type="match status" value="1"/>
</dbReference>
<dbReference type="InterPro" id="IPR049326">
    <property type="entry name" value="Rhodopsin_dom_fungi"/>
</dbReference>
<dbReference type="Proteomes" id="UP001392437">
    <property type="component" value="Unassembled WGS sequence"/>
</dbReference>
<feature type="compositionally biased region" description="Basic and acidic residues" evidence="6">
    <location>
        <begin position="332"/>
        <end position="342"/>
    </location>
</feature>
<feature type="transmembrane region" description="Helical" evidence="7">
    <location>
        <begin position="172"/>
        <end position="196"/>
    </location>
</feature>
<dbReference type="InterPro" id="IPR052337">
    <property type="entry name" value="SAT4-like"/>
</dbReference>
<comment type="subcellular location">
    <subcellularLocation>
        <location evidence="1">Membrane</location>
        <topology evidence="1">Multi-pass membrane protein</topology>
    </subcellularLocation>
</comment>
<evidence type="ECO:0000313" key="9">
    <source>
        <dbReference type="EMBL" id="KAK8096791.1"/>
    </source>
</evidence>
<dbReference type="PANTHER" id="PTHR33048">
    <property type="entry name" value="PTH11-LIKE INTEGRAL MEMBRANE PROTEIN (AFU_ORTHOLOGUE AFUA_5G11245)"/>
    <property type="match status" value="1"/>
</dbReference>
<feature type="region of interest" description="Disordered" evidence="6">
    <location>
        <begin position="273"/>
        <end position="369"/>
    </location>
</feature>
<dbReference type="GO" id="GO:0016020">
    <property type="term" value="C:membrane"/>
    <property type="evidence" value="ECO:0007669"/>
    <property type="project" value="UniProtKB-SubCell"/>
</dbReference>
<keyword evidence="3 7" id="KW-1133">Transmembrane helix</keyword>
<feature type="transmembrane region" description="Helical" evidence="7">
    <location>
        <begin position="39"/>
        <end position="58"/>
    </location>
</feature>
<sequence>MPSSPALIECRAEFGAGLFLFILRWIARWRAVGFREWTWHDYFSISSCVFYTLLYAMVEYLGLRGWSPYRPNPGATGGTPPAVAASFREGAKAMFSSFYFMICLVWSLKATLIAFFLSFTRDTRMENYVRVVGYFSAVCFVVTCIIQTTHCLPLHRNWQILPDPGFECSKGIITNIAVAVGNVLADTLLLVVPTLMLKDVRIKIWRKIKIIFLLSLGVFVIGMSIARCILSIGDTAQVAQSSIWLEREALVTIFAVNAPALNALFKQETWTTSRSGPSKYVRHSSTDGTGTEPSRQTSAAEGTGIGPGKGKANSQGEPGSGGGGGMGIYKMTDIETVSRESTTKLVTSTPIIPKEWQRFPPQHNKSGPV</sequence>
<feature type="domain" description="Rhodopsin" evidence="8">
    <location>
        <begin position="24"/>
        <end position="266"/>
    </location>
</feature>
<feature type="transmembrane region" description="Helical" evidence="7">
    <location>
        <begin position="98"/>
        <end position="119"/>
    </location>
</feature>
<accession>A0AAW0QA58</accession>
<dbReference type="EMBL" id="JAQQWP010000010">
    <property type="protein sequence ID" value="KAK8096791.1"/>
    <property type="molecule type" value="Genomic_DNA"/>
</dbReference>
<evidence type="ECO:0000256" key="2">
    <source>
        <dbReference type="ARBA" id="ARBA00022692"/>
    </source>
</evidence>
<evidence type="ECO:0000256" key="6">
    <source>
        <dbReference type="SAM" id="MobiDB-lite"/>
    </source>
</evidence>
<feature type="transmembrane region" description="Helical" evidence="7">
    <location>
        <begin position="6"/>
        <end position="27"/>
    </location>
</feature>
<feature type="transmembrane region" description="Helical" evidence="7">
    <location>
        <begin position="131"/>
        <end position="152"/>
    </location>
</feature>
<evidence type="ECO:0000256" key="4">
    <source>
        <dbReference type="ARBA" id="ARBA00023136"/>
    </source>
</evidence>
<proteinExistence type="inferred from homology"/>
<keyword evidence="10" id="KW-1185">Reference proteome</keyword>
<comment type="caution">
    <text evidence="9">The sequence shown here is derived from an EMBL/GenBank/DDBJ whole genome shotgun (WGS) entry which is preliminary data.</text>
</comment>
<evidence type="ECO:0000256" key="3">
    <source>
        <dbReference type="ARBA" id="ARBA00022989"/>
    </source>
</evidence>
<evidence type="ECO:0000256" key="1">
    <source>
        <dbReference type="ARBA" id="ARBA00004141"/>
    </source>
</evidence>
<feature type="transmembrane region" description="Helical" evidence="7">
    <location>
        <begin position="208"/>
        <end position="226"/>
    </location>
</feature>
<evidence type="ECO:0000259" key="8">
    <source>
        <dbReference type="Pfam" id="PF20684"/>
    </source>
</evidence>
<evidence type="ECO:0000256" key="7">
    <source>
        <dbReference type="SAM" id="Phobius"/>
    </source>
</evidence>
<comment type="similarity">
    <text evidence="5">Belongs to the SAT4 family.</text>
</comment>
<name>A0AAW0QA58_9PEZI</name>
<feature type="compositionally biased region" description="Gly residues" evidence="6">
    <location>
        <begin position="318"/>
        <end position="327"/>
    </location>
</feature>
<protein>
    <recommendedName>
        <fullName evidence="8">Rhodopsin domain-containing protein</fullName>
    </recommendedName>
</protein>
<gene>
    <name evidence="9" type="ORF">PG999_012735</name>
</gene>
<reference evidence="9 10" key="1">
    <citation type="submission" date="2023-01" db="EMBL/GenBank/DDBJ databases">
        <title>Analysis of 21 Apiospora genomes using comparative genomics revels a genus with tremendous synthesis potential of carbohydrate active enzymes and secondary metabolites.</title>
        <authorList>
            <person name="Sorensen T."/>
        </authorList>
    </citation>
    <scope>NUCLEOTIDE SEQUENCE [LARGE SCALE GENOMIC DNA]</scope>
    <source>
        <strain evidence="9 10">CBS 117206</strain>
    </source>
</reference>
<evidence type="ECO:0000313" key="10">
    <source>
        <dbReference type="Proteomes" id="UP001392437"/>
    </source>
</evidence>
<keyword evidence="4 7" id="KW-0472">Membrane</keyword>
<organism evidence="9 10">
    <name type="scientific">Apiospora kogelbergensis</name>
    <dbReference type="NCBI Taxonomy" id="1337665"/>
    <lineage>
        <taxon>Eukaryota</taxon>
        <taxon>Fungi</taxon>
        <taxon>Dikarya</taxon>
        <taxon>Ascomycota</taxon>
        <taxon>Pezizomycotina</taxon>
        <taxon>Sordariomycetes</taxon>
        <taxon>Xylariomycetidae</taxon>
        <taxon>Amphisphaeriales</taxon>
        <taxon>Apiosporaceae</taxon>
        <taxon>Apiospora</taxon>
    </lineage>
</organism>
<dbReference type="Pfam" id="PF20684">
    <property type="entry name" value="Fung_rhodopsin"/>
    <property type="match status" value="1"/>
</dbReference>
<dbReference type="AlphaFoldDB" id="A0AAW0QA58"/>